<dbReference type="GO" id="GO:0009372">
    <property type="term" value="P:quorum sensing"/>
    <property type="evidence" value="ECO:0007669"/>
    <property type="project" value="UniProtKB-KW"/>
</dbReference>
<organism evidence="9 10">
    <name type="scientific">Candidatus Limivivens merdigallinarum</name>
    <dbReference type="NCBI Taxonomy" id="2840859"/>
    <lineage>
        <taxon>Bacteria</taxon>
        <taxon>Bacillati</taxon>
        <taxon>Bacillota</taxon>
        <taxon>Clostridia</taxon>
        <taxon>Lachnospirales</taxon>
        <taxon>Lachnospiraceae</taxon>
        <taxon>Lachnospiraceae incertae sedis</taxon>
        <taxon>Candidatus Limivivens</taxon>
    </lineage>
</organism>
<evidence type="ECO:0000256" key="1">
    <source>
        <dbReference type="ARBA" id="ARBA00022475"/>
    </source>
</evidence>
<reference evidence="9" key="2">
    <citation type="journal article" date="2021" name="PeerJ">
        <title>Extensive microbial diversity within the chicken gut microbiome revealed by metagenomics and culture.</title>
        <authorList>
            <person name="Gilroy R."/>
            <person name="Ravi A."/>
            <person name="Getino M."/>
            <person name="Pursley I."/>
            <person name="Horton D.L."/>
            <person name="Alikhan N.F."/>
            <person name="Baker D."/>
            <person name="Gharbi K."/>
            <person name="Hall N."/>
            <person name="Watson M."/>
            <person name="Adriaenssens E.M."/>
            <person name="Foster-Nyarko E."/>
            <person name="Jarju S."/>
            <person name="Secka A."/>
            <person name="Antonio M."/>
            <person name="Oren A."/>
            <person name="Chaudhuri R.R."/>
            <person name="La Ragione R."/>
            <person name="Hildebrand F."/>
            <person name="Pallen M.J."/>
        </authorList>
    </citation>
    <scope>NUCLEOTIDE SEQUENCE</scope>
    <source>
        <strain evidence="9">ChiSjej3B21-11622</strain>
    </source>
</reference>
<evidence type="ECO:0000256" key="6">
    <source>
        <dbReference type="ARBA" id="ARBA00022989"/>
    </source>
</evidence>
<evidence type="ECO:0000256" key="4">
    <source>
        <dbReference type="ARBA" id="ARBA00022692"/>
    </source>
</evidence>
<keyword evidence="7 8" id="KW-0472">Membrane</keyword>
<evidence type="ECO:0000256" key="7">
    <source>
        <dbReference type="ARBA" id="ARBA00023136"/>
    </source>
</evidence>
<evidence type="ECO:0000313" key="10">
    <source>
        <dbReference type="Proteomes" id="UP000886886"/>
    </source>
</evidence>
<dbReference type="Pfam" id="PF04647">
    <property type="entry name" value="AgrB"/>
    <property type="match status" value="1"/>
</dbReference>
<proteinExistence type="predicted"/>
<evidence type="ECO:0000256" key="3">
    <source>
        <dbReference type="ARBA" id="ARBA00022670"/>
    </source>
</evidence>
<dbReference type="GO" id="GO:0008233">
    <property type="term" value="F:peptidase activity"/>
    <property type="evidence" value="ECO:0007669"/>
    <property type="project" value="UniProtKB-KW"/>
</dbReference>
<keyword evidence="4 8" id="KW-0812">Transmembrane</keyword>
<dbReference type="Proteomes" id="UP000886886">
    <property type="component" value="Unassembled WGS sequence"/>
</dbReference>
<name>A0A9D0ZYS9_9FIRM</name>
<protein>
    <submittedName>
        <fullName evidence="9">Accessory gene regulator B family protein</fullName>
    </submittedName>
</protein>
<feature type="non-terminal residue" evidence="9">
    <location>
        <position position="135"/>
    </location>
</feature>
<evidence type="ECO:0000256" key="2">
    <source>
        <dbReference type="ARBA" id="ARBA00022654"/>
    </source>
</evidence>
<dbReference type="GO" id="GO:0016020">
    <property type="term" value="C:membrane"/>
    <property type="evidence" value="ECO:0007669"/>
    <property type="project" value="InterPro"/>
</dbReference>
<keyword evidence="1" id="KW-1003">Cell membrane</keyword>
<evidence type="ECO:0000256" key="8">
    <source>
        <dbReference type="SAM" id="Phobius"/>
    </source>
</evidence>
<dbReference type="InterPro" id="IPR006741">
    <property type="entry name" value="AgrB"/>
</dbReference>
<keyword evidence="2" id="KW-0673">Quorum sensing</keyword>
<dbReference type="GO" id="GO:0006508">
    <property type="term" value="P:proteolysis"/>
    <property type="evidence" value="ECO:0007669"/>
    <property type="project" value="UniProtKB-KW"/>
</dbReference>
<accession>A0A9D0ZYS9</accession>
<evidence type="ECO:0000256" key="5">
    <source>
        <dbReference type="ARBA" id="ARBA00022801"/>
    </source>
</evidence>
<dbReference type="EMBL" id="DVFT01000230">
    <property type="protein sequence ID" value="HIQ98041.1"/>
    <property type="molecule type" value="Genomic_DNA"/>
</dbReference>
<feature type="transmembrane region" description="Helical" evidence="8">
    <location>
        <begin position="85"/>
        <end position="107"/>
    </location>
</feature>
<dbReference type="AlphaFoldDB" id="A0A9D0ZYS9"/>
<sequence>MRRKLARQITNWTMRNSLLTKEGEADVVCYGIETILEFIEVVLICFLIGSLFGKGSETALALGGFCILRSQAGGVHCRERWQCRFCMGMIVTIAVFVPDILVLPLWVRSLLFVGMGMVLYQKAPANGEKAKIEDV</sequence>
<evidence type="ECO:0000313" key="9">
    <source>
        <dbReference type="EMBL" id="HIQ98041.1"/>
    </source>
</evidence>
<keyword evidence="3" id="KW-0645">Protease</keyword>
<gene>
    <name evidence="9" type="ORF">IAB26_15935</name>
</gene>
<reference evidence="9" key="1">
    <citation type="submission" date="2020-10" db="EMBL/GenBank/DDBJ databases">
        <authorList>
            <person name="Gilroy R."/>
        </authorList>
    </citation>
    <scope>NUCLEOTIDE SEQUENCE</scope>
    <source>
        <strain evidence="9">ChiSjej3B21-11622</strain>
    </source>
</reference>
<keyword evidence="5" id="KW-0378">Hydrolase</keyword>
<comment type="caution">
    <text evidence="9">The sequence shown here is derived from an EMBL/GenBank/DDBJ whole genome shotgun (WGS) entry which is preliminary data.</text>
</comment>
<keyword evidence="6 8" id="KW-1133">Transmembrane helix</keyword>